<keyword evidence="1" id="KW-0812">Transmembrane</keyword>
<accession>A0A1C9UZB3</accession>
<sequence>MIFNLTPLIMLSMTLCLIFAVSPLSLGIWIIIITLMAGVTLSFFMLSWYPLLVFLIYVGGLLVMFAYFVAIQPNQQLGFFKMMMTTMISYSYLTIILYNKTFTPSFFLMSFYNISMVMMSVNFYIITLLALMLFMLLIVVTKITTMNKAPLRPFNYVFTNSKNPSCH</sequence>
<keyword evidence="1" id="KW-1133">Transmembrane helix</keyword>
<dbReference type="AlphaFoldDB" id="A0A1C9UZB3"/>
<name>A0A1C9UZB3_EUSBL</name>
<organism evidence="2">
    <name type="scientific">Eusyllis blomstrandi</name>
    <name type="common">Polychaete worm</name>
    <dbReference type="NCBI Taxonomy" id="199554"/>
    <lineage>
        <taxon>Eukaryota</taxon>
        <taxon>Metazoa</taxon>
        <taxon>Spiralia</taxon>
        <taxon>Lophotrochozoa</taxon>
        <taxon>Annelida</taxon>
        <taxon>Polychaeta</taxon>
        <taxon>Errantia</taxon>
        <taxon>Phyllodocida</taxon>
        <taxon>Syllidae</taxon>
        <taxon>Eusyllis</taxon>
    </lineage>
</organism>
<keyword evidence="1" id="KW-0472">Membrane</keyword>
<feature type="transmembrane region" description="Helical" evidence="1">
    <location>
        <begin position="12"/>
        <end position="36"/>
    </location>
</feature>
<evidence type="ECO:0000313" key="2">
    <source>
        <dbReference type="EMBL" id="AOR87117.1"/>
    </source>
</evidence>
<dbReference type="EMBL" id="KX752423">
    <property type="protein sequence ID" value="AOR87117.1"/>
    <property type="molecule type" value="Genomic_DNA"/>
</dbReference>
<reference evidence="2" key="1">
    <citation type="journal article" date="2016" name="Gene">
        <title>Syllidae mitochondrial gene order is unusually variable for Annelida.</title>
        <authorList>
            <person name="Aguado M.T."/>
            <person name="Richter S."/>
            <person name="Sontowski R."/>
            <person name="Golombek A."/>
            <person name="Struck T.H."/>
            <person name="Bleidorn C."/>
        </authorList>
    </citation>
    <scope>NUCLEOTIDE SEQUENCE</scope>
</reference>
<feature type="transmembrane region" description="Helical" evidence="1">
    <location>
        <begin position="82"/>
        <end position="101"/>
    </location>
</feature>
<feature type="transmembrane region" description="Helical" evidence="1">
    <location>
        <begin position="48"/>
        <end position="70"/>
    </location>
</feature>
<geneLocation type="mitochondrion" evidence="2"/>
<gene>
    <name evidence="2" type="primary">NAD6</name>
</gene>
<feature type="transmembrane region" description="Helical" evidence="1">
    <location>
        <begin position="121"/>
        <end position="140"/>
    </location>
</feature>
<protein>
    <submittedName>
        <fullName evidence="2">NADH dehydrogenase subunit 6</fullName>
    </submittedName>
</protein>
<keyword evidence="2" id="KW-0496">Mitochondrion</keyword>
<proteinExistence type="predicted"/>
<evidence type="ECO:0000256" key="1">
    <source>
        <dbReference type="SAM" id="Phobius"/>
    </source>
</evidence>